<evidence type="ECO:0000259" key="10">
    <source>
        <dbReference type="Pfam" id="PF21928"/>
    </source>
</evidence>
<protein>
    <recommendedName>
        <fullName evidence="7">Non-homologous end-joining factor 1</fullName>
    </recommendedName>
</protein>
<comment type="subcellular location">
    <subcellularLocation>
        <location evidence="1">Nucleus</location>
    </subcellularLocation>
</comment>
<gene>
    <name evidence="11" type="ORF">NKR19_g10403</name>
</gene>
<keyword evidence="12" id="KW-1185">Reference proteome</keyword>
<feature type="compositionally biased region" description="Low complexity" evidence="8">
    <location>
        <begin position="535"/>
        <end position="549"/>
    </location>
</feature>
<feature type="compositionally biased region" description="Acidic residues" evidence="8">
    <location>
        <begin position="309"/>
        <end position="322"/>
    </location>
</feature>
<evidence type="ECO:0000256" key="3">
    <source>
        <dbReference type="ARBA" id="ARBA00023125"/>
    </source>
</evidence>
<evidence type="ECO:0000259" key="9">
    <source>
        <dbReference type="Pfam" id="PF09302"/>
    </source>
</evidence>
<evidence type="ECO:0000256" key="2">
    <source>
        <dbReference type="ARBA" id="ARBA00022763"/>
    </source>
</evidence>
<dbReference type="Proteomes" id="UP001174691">
    <property type="component" value="Unassembled WGS sequence"/>
</dbReference>
<feature type="compositionally biased region" description="Acidic residues" evidence="8">
    <location>
        <begin position="406"/>
        <end position="419"/>
    </location>
</feature>
<evidence type="ECO:0000256" key="7">
    <source>
        <dbReference type="ARBA" id="ARBA00044529"/>
    </source>
</evidence>
<dbReference type="InterPro" id="IPR053829">
    <property type="entry name" value="XLF-like_CC"/>
</dbReference>
<dbReference type="PANTHER" id="PTHR32235:SF1">
    <property type="entry name" value="NON-HOMOLOGOUS END-JOINING FACTOR 1"/>
    <property type="match status" value="1"/>
</dbReference>
<feature type="compositionally biased region" description="Pro residues" evidence="8">
    <location>
        <begin position="497"/>
        <end position="507"/>
    </location>
</feature>
<evidence type="ECO:0000256" key="1">
    <source>
        <dbReference type="ARBA" id="ARBA00004123"/>
    </source>
</evidence>
<keyword evidence="2" id="KW-0227">DNA damage</keyword>
<organism evidence="11 12">
    <name type="scientific">Coniochaeta hoffmannii</name>
    <dbReference type="NCBI Taxonomy" id="91930"/>
    <lineage>
        <taxon>Eukaryota</taxon>
        <taxon>Fungi</taxon>
        <taxon>Dikarya</taxon>
        <taxon>Ascomycota</taxon>
        <taxon>Pezizomycotina</taxon>
        <taxon>Sordariomycetes</taxon>
        <taxon>Sordariomycetidae</taxon>
        <taxon>Coniochaetales</taxon>
        <taxon>Coniochaetaceae</taxon>
        <taxon>Coniochaeta</taxon>
    </lineage>
</organism>
<keyword evidence="5" id="KW-0539">Nucleus</keyword>
<dbReference type="InterPro" id="IPR038051">
    <property type="entry name" value="XRCC4-like_N_sf"/>
</dbReference>
<evidence type="ECO:0000313" key="11">
    <source>
        <dbReference type="EMBL" id="KAJ9129364.1"/>
    </source>
</evidence>
<feature type="non-terminal residue" evidence="11">
    <location>
        <position position="571"/>
    </location>
</feature>
<dbReference type="AlphaFoldDB" id="A0AA38R1B4"/>
<feature type="compositionally biased region" description="Pro residues" evidence="8">
    <location>
        <begin position="458"/>
        <end position="474"/>
    </location>
</feature>
<dbReference type="InterPro" id="IPR052287">
    <property type="entry name" value="NHEJ_factor"/>
</dbReference>
<sequence>MSSRQPSAWRPLPGVEVPGIPGLLVSAHFTAQSYTIILTDLANVWTESLDKKPIIMRGLKEDTSIDPTDGPDQIRKLLDLIRAAFDPSAPEHGDTTLSLSKSVDTDGEGNLEIHVSVILPKPLRPLKWPIYLRKGPQSAIATELVLPLVHAYQARAREVDELIAALREKDGVMTKLVDKLEASGIGLENVFTALSGRRKVTRVIAEERIKGLASFKESEFRKHAETVEREGDDNDMLALLDSVFGGGPGLPSGSAMEIGDSPALNDWWTKLGKGKTSALVSRGKDRGSAPPSKANSRAAAAPATRAEPVEDDEETASEDDHDFEAQPSPPAKKGGYNRKSSAAQEDDEDDDFQVQSTPPPRGGHNTRASQSRNDDDDEDKDFEVQATPPGRKRDGRHGQATRILADDDDETTGGEEAEIPDSMPSAATKDTGSKGTGSRRLGAIGGKKKQPPPKEKTTPPPPPAASPTPSPSPPHTRAHPAAAADDDSATASDPDDSSPPPPPPPKSSQPTRRTGGRIGQIGGRKPAAKETTPEPRSSTAAAASQQTQTPRRRLGVIGKKAPDSGGGGRGR</sequence>
<evidence type="ECO:0000313" key="12">
    <source>
        <dbReference type="Proteomes" id="UP001174691"/>
    </source>
</evidence>
<name>A0AA38R1B4_9PEZI</name>
<dbReference type="GO" id="GO:0045027">
    <property type="term" value="F:DNA end binding"/>
    <property type="evidence" value="ECO:0007669"/>
    <property type="project" value="TreeGrafter"/>
</dbReference>
<dbReference type="CDD" id="cd22285">
    <property type="entry name" value="HD_XLF_N"/>
    <property type="match status" value="1"/>
</dbReference>
<evidence type="ECO:0000256" key="5">
    <source>
        <dbReference type="ARBA" id="ARBA00023242"/>
    </source>
</evidence>
<evidence type="ECO:0000256" key="8">
    <source>
        <dbReference type="SAM" id="MobiDB-lite"/>
    </source>
</evidence>
<feature type="region of interest" description="Disordered" evidence="8">
    <location>
        <begin position="277"/>
        <end position="571"/>
    </location>
</feature>
<dbReference type="InterPro" id="IPR015381">
    <property type="entry name" value="XLF-like_N"/>
</dbReference>
<proteinExistence type="inferred from homology"/>
<evidence type="ECO:0000256" key="4">
    <source>
        <dbReference type="ARBA" id="ARBA00023204"/>
    </source>
</evidence>
<accession>A0AA38R1B4</accession>
<dbReference type="Pfam" id="PF09302">
    <property type="entry name" value="XLF"/>
    <property type="match status" value="1"/>
</dbReference>
<feature type="domain" description="XLF-like N-terminal" evidence="9">
    <location>
        <begin position="9"/>
        <end position="133"/>
    </location>
</feature>
<comment type="similarity">
    <text evidence="6">Belongs to the XRCC4-XLF family. XLF subfamily.</text>
</comment>
<dbReference type="EMBL" id="JANBVN010000362">
    <property type="protein sequence ID" value="KAJ9129364.1"/>
    <property type="molecule type" value="Genomic_DNA"/>
</dbReference>
<keyword evidence="3" id="KW-0238">DNA-binding</keyword>
<dbReference type="Gene3D" id="2.170.210.10">
    <property type="entry name" value="DNA double-strand break repair and VJ recombination XRCC4, N-terminal"/>
    <property type="match status" value="1"/>
</dbReference>
<reference evidence="11" key="1">
    <citation type="submission" date="2022-07" db="EMBL/GenBank/DDBJ databases">
        <title>Fungi with potential for degradation of polypropylene.</title>
        <authorList>
            <person name="Gostincar C."/>
        </authorList>
    </citation>
    <scope>NUCLEOTIDE SEQUENCE</scope>
    <source>
        <strain evidence="11">EXF-13287</strain>
    </source>
</reference>
<dbReference type="PANTHER" id="PTHR32235">
    <property type="entry name" value="NON-HOMOLOGOUS END-JOINING FACTOR 1"/>
    <property type="match status" value="1"/>
</dbReference>
<feature type="domain" description="XLF-like coiled-coil region" evidence="10">
    <location>
        <begin position="136"/>
        <end position="188"/>
    </location>
</feature>
<comment type="caution">
    <text evidence="11">The sequence shown here is derived from an EMBL/GenBank/DDBJ whole genome shotgun (WGS) entry which is preliminary data.</text>
</comment>
<dbReference type="Pfam" id="PF21928">
    <property type="entry name" value="XLF_CC"/>
    <property type="match status" value="1"/>
</dbReference>
<dbReference type="GO" id="GO:0032807">
    <property type="term" value="C:DNA ligase IV complex"/>
    <property type="evidence" value="ECO:0007669"/>
    <property type="project" value="TreeGrafter"/>
</dbReference>
<feature type="compositionally biased region" description="Acidic residues" evidence="8">
    <location>
        <begin position="484"/>
        <end position="496"/>
    </location>
</feature>
<evidence type="ECO:0000256" key="6">
    <source>
        <dbReference type="ARBA" id="ARBA00025747"/>
    </source>
</evidence>
<feature type="compositionally biased region" description="Low complexity" evidence="8">
    <location>
        <begin position="288"/>
        <end position="306"/>
    </location>
</feature>
<dbReference type="GO" id="GO:0006303">
    <property type="term" value="P:double-strand break repair via nonhomologous end joining"/>
    <property type="evidence" value="ECO:0007669"/>
    <property type="project" value="UniProtKB-ARBA"/>
</dbReference>
<keyword evidence="4" id="KW-0234">DNA repair</keyword>